<evidence type="ECO:0000256" key="3">
    <source>
        <dbReference type="ARBA" id="ARBA00022801"/>
    </source>
</evidence>
<keyword evidence="3" id="KW-0378">Hydrolase</keyword>
<evidence type="ECO:0000259" key="5">
    <source>
        <dbReference type="PROSITE" id="PS50830"/>
    </source>
</evidence>
<dbReference type="InterPro" id="IPR035437">
    <property type="entry name" value="SNase_OB-fold_sf"/>
</dbReference>
<reference evidence="6 7" key="1">
    <citation type="journal article" date="2015" name="Nature">
        <title>rRNA introns, odd ribosomes, and small enigmatic genomes across a large radiation of phyla.</title>
        <authorList>
            <person name="Brown C.T."/>
            <person name="Hug L.A."/>
            <person name="Thomas B.C."/>
            <person name="Sharon I."/>
            <person name="Castelle C.J."/>
            <person name="Singh A."/>
            <person name="Wilkins M.J."/>
            <person name="Williams K.H."/>
            <person name="Banfield J.F."/>
        </authorList>
    </citation>
    <scope>NUCLEOTIDE SEQUENCE [LARGE SCALE GENOMIC DNA]</scope>
</reference>
<keyword evidence="4" id="KW-0812">Transmembrane</keyword>
<evidence type="ECO:0000256" key="2">
    <source>
        <dbReference type="ARBA" id="ARBA00022759"/>
    </source>
</evidence>
<feature type="transmembrane region" description="Helical" evidence="4">
    <location>
        <begin position="30"/>
        <end position="48"/>
    </location>
</feature>
<dbReference type="PROSITE" id="PS50830">
    <property type="entry name" value="TNASE_3"/>
    <property type="match status" value="1"/>
</dbReference>
<comment type="caution">
    <text evidence="6">The sequence shown here is derived from an EMBL/GenBank/DDBJ whole genome shotgun (WGS) entry which is preliminary data.</text>
</comment>
<keyword evidence="4" id="KW-0472">Membrane</keyword>
<dbReference type="Proteomes" id="UP000034127">
    <property type="component" value="Unassembled WGS sequence"/>
</dbReference>
<protein>
    <submittedName>
        <fullName evidence="6">Micrococcal nuclease</fullName>
    </submittedName>
</protein>
<dbReference type="PANTHER" id="PTHR12302:SF3">
    <property type="entry name" value="SERINE_THREONINE-PROTEIN KINASE 31"/>
    <property type="match status" value="1"/>
</dbReference>
<dbReference type="InterPro" id="IPR016071">
    <property type="entry name" value="Staphylococal_nuclease_OB-fold"/>
</dbReference>
<evidence type="ECO:0000256" key="4">
    <source>
        <dbReference type="SAM" id="Phobius"/>
    </source>
</evidence>
<dbReference type="AlphaFoldDB" id="A0A0G0B8F9"/>
<feature type="transmembrane region" description="Helical" evidence="4">
    <location>
        <begin position="60"/>
        <end position="77"/>
    </location>
</feature>
<gene>
    <name evidence="6" type="ORF">UR63_C0048G0009</name>
</gene>
<proteinExistence type="predicted"/>
<dbReference type="PANTHER" id="PTHR12302">
    <property type="entry name" value="EBNA2 BINDING PROTEIN P100"/>
    <property type="match status" value="1"/>
</dbReference>
<evidence type="ECO:0000313" key="7">
    <source>
        <dbReference type="Proteomes" id="UP000034127"/>
    </source>
</evidence>
<sequence>MLRGIAWWTVGMLYLLFTLVALSANSAVSFLAFLIPTIISIPPIYNFVSKKFNLEIKTGVKIIILIVGFFIGGSYLPKIDVKKGQVVPTATTIPVTKQVNKISPLPSPVLHRIIRVVDGDTVVVNINNKDETIRLIGINSPEVRDPRKPVECFGKEASTKAKEILTGKNVRIENDPTQGDKDKYKRLLRYIFLEDGTNFNKLMIEEGYAFEYTYNIPYKYQEEFKEAQRLAELNKKGLWADGACISALPIKIME</sequence>
<feature type="transmembrane region" description="Helical" evidence="4">
    <location>
        <begin position="5"/>
        <end position="24"/>
    </location>
</feature>
<accession>A0A0G0B8F9</accession>
<organism evidence="6 7">
    <name type="scientific">Candidatus Roizmanbacteria bacterium GW2011_GWC2_35_12</name>
    <dbReference type="NCBI Taxonomy" id="1618485"/>
    <lineage>
        <taxon>Bacteria</taxon>
        <taxon>Candidatus Roizmaniibacteriota</taxon>
    </lineage>
</organism>
<evidence type="ECO:0000313" key="6">
    <source>
        <dbReference type="EMBL" id="KKP65634.1"/>
    </source>
</evidence>
<keyword evidence="4" id="KW-1133">Transmembrane helix</keyword>
<keyword evidence="1" id="KW-0540">Nuclease</keyword>
<dbReference type="Gene3D" id="2.40.50.90">
    <property type="match status" value="1"/>
</dbReference>
<dbReference type="EMBL" id="LBPX01000048">
    <property type="protein sequence ID" value="KKP65634.1"/>
    <property type="molecule type" value="Genomic_DNA"/>
</dbReference>
<evidence type="ECO:0000256" key="1">
    <source>
        <dbReference type="ARBA" id="ARBA00022722"/>
    </source>
</evidence>
<name>A0A0G0B8F9_9BACT</name>
<dbReference type="GO" id="GO:0004519">
    <property type="term" value="F:endonuclease activity"/>
    <property type="evidence" value="ECO:0007669"/>
    <property type="project" value="UniProtKB-KW"/>
</dbReference>
<dbReference type="Pfam" id="PF00565">
    <property type="entry name" value="SNase"/>
    <property type="match status" value="1"/>
</dbReference>
<feature type="domain" description="TNase-like" evidence="5">
    <location>
        <begin position="107"/>
        <end position="241"/>
    </location>
</feature>
<dbReference type="SUPFAM" id="SSF50199">
    <property type="entry name" value="Staphylococcal nuclease"/>
    <property type="match status" value="1"/>
</dbReference>
<dbReference type="SMART" id="SM00318">
    <property type="entry name" value="SNc"/>
    <property type="match status" value="1"/>
</dbReference>
<keyword evidence="2" id="KW-0255">Endonuclease</keyword>
<dbReference type="GO" id="GO:0016787">
    <property type="term" value="F:hydrolase activity"/>
    <property type="evidence" value="ECO:0007669"/>
    <property type="project" value="UniProtKB-KW"/>
</dbReference>